<dbReference type="AlphaFoldDB" id="A0AAN6YSR7"/>
<feature type="non-terminal residue" evidence="1">
    <location>
        <position position="276"/>
    </location>
</feature>
<organism evidence="1 2">
    <name type="scientific">Podospora fimiseda</name>
    <dbReference type="NCBI Taxonomy" id="252190"/>
    <lineage>
        <taxon>Eukaryota</taxon>
        <taxon>Fungi</taxon>
        <taxon>Dikarya</taxon>
        <taxon>Ascomycota</taxon>
        <taxon>Pezizomycotina</taxon>
        <taxon>Sordariomycetes</taxon>
        <taxon>Sordariomycetidae</taxon>
        <taxon>Sordariales</taxon>
        <taxon>Podosporaceae</taxon>
        <taxon>Podospora</taxon>
    </lineage>
</organism>
<accession>A0AAN6YSR7</accession>
<sequence length="276" mass="31044">LFSLHHHSQPYQRFHPYQQQCCYRQTNFFPYYSVVNYDVALLRFSSVFSKKVGGIIQRDCGFSALMTRTPLPNQHCLSNQVWMGDRECKKFLGFLDNPIIHEAAGGDLLALLMFGDALQFLQHSQAISHHLADELQVRVRAALFCSTSIRPMLTHPLQVEVHSSIFPGQHFVGETLNRLTKRQSLTSCVVPLDVGDPPTKLNDLRPSGSGRSKRTLKGHSITTWITRVAVVNGAVTEYRHGHFISPPWRSGGGMLGFPHGHRCAHFAGFEHEDLTG</sequence>
<evidence type="ECO:0000313" key="2">
    <source>
        <dbReference type="Proteomes" id="UP001301958"/>
    </source>
</evidence>
<reference evidence="1" key="2">
    <citation type="submission" date="2023-05" db="EMBL/GenBank/DDBJ databases">
        <authorList>
            <consortium name="Lawrence Berkeley National Laboratory"/>
            <person name="Steindorff A."/>
            <person name="Hensen N."/>
            <person name="Bonometti L."/>
            <person name="Westerberg I."/>
            <person name="Brannstrom I.O."/>
            <person name="Guillou S."/>
            <person name="Cros-Aarteil S."/>
            <person name="Calhoun S."/>
            <person name="Haridas S."/>
            <person name="Kuo A."/>
            <person name="Mondo S."/>
            <person name="Pangilinan J."/>
            <person name="Riley R."/>
            <person name="Labutti K."/>
            <person name="Andreopoulos B."/>
            <person name="Lipzen A."/>
            <person name="Chen C."/>
            <person name="Yanf M."/>
            <person name="Daum C."/>
            <person name="Ng V."/>
            <person name="Clum A."/>
            <person name="Ohm R."/>
            <person name="Martin F."/>
            <person name="Silar P."/>
            <person name="Natvig D."/>
            <person name="Lalanne C."/>
            <person name="Gautier V."/>
            <person name="Ament-Velasquez S.L."/>
            <person name="Kruys A."/>
            <person name="Hutchinson M.I."/>
            <person name="Powell A.J."/>
            <person name="Barry K."/>
            <person name="Miller A.N."/>
            <person name="Grigoriev I.V."/>
            <person name="Debuchy R."/>
            <person name="Gladieux P."/>
            <person name="Thoren M.H."/>
            <person name="Johannesson H."/>
        </authorList>
    </citation>
    <scope>NUCLEOTIDE SEQUENCE</scope>
    <source>
        <strain evidence="1">CBS 990.96</strain>
    </source>
</reference>
<name>A0AAN6YSR7_9PEZI</name>
<gene>
    <name evidence="1" type="ORF">QBC38DRAFT_520695</name>
</gene>
<feature type="non-terminal residue" evidence="1">
    <location>
        <position position="1"/>
    </location>
</feature>
<keyword evidence="2" id="KW-1185">Reference proteome</keyword>
<comment type="caution">
    <text evidence="1">The sequence shown here is derived from an EMBL/GenBank/DDBJ whole genome shotgun (WGS) entry which is preliminary data.</text>
</comment>
<evidence type="ECO:0000313" key="1">
    <source>
        <dbReference type="EMBL" id="KAK4221922.1"/>
    </source>
</evidence>
<protein>
    <submittedName>
        <fullName evidence="1">Uncharacterized protein</fullName>
    </submittedName>
</protein>
<dbReference type="EMBL" id="MU865504">
    <property type="protein sequence ID" value="KAK4221922.1"/>
    <property type="molecule type" value="Genomic_DNA"/>
</dbReference>
<reference evidence="1" key="1">
    <citation type="journal article" date="2023" name="Mol. Phylogenet. Evol.">
        <title>Genome-scale phylogeny and comparative genomics of the fungal order Sordariales.</title>
        <authorList>
            <person name="Hensen N."/>
            <person name="Bonometti L."/>
            <person name="Westerberg I."/>
            <person name="Brannstrom I.O."/>
            <person name="Guillou S."/>
            <person name="Cros-Aarteil S."/>
            <person name="Calhoun S."/>
            <person name="Haridas S."/>
            <person name="Kuo A."/>
            <person name="Mondo S."/>
            <person name="Pangilinan J."/>
            <person name="Riley R."/>
            <person name="LaButti K."/>
            <person name="Andreopoulos B."/>
            <person name="Lipzen A."/>
            <person name="Chen C."/>
            <person name="Yan M."/>
            <person name="Daum C."/>
            <person name="Ng V."/>
            <person name="Clum A."/>
            <person name="Steindorff A."/>
            <person name="Ohm R.A."/>
            <person name="Martin F."/>
            <person name="Silar P."/>
            <person name="Natvig D.O."/>
            <person name="Lalanne C."/>
            <person name="Gautier V."/>
            <person name="Ament-Velasquez S.L."/>
            <person name="Kruys A."/>
            <person name="Hutchinson M.I."/>
            <person name="Powell A.J."/>
            <person name="Barry K."/>
            <person name="Miller A.N."/>
            <person name="Grigoriev I.V."/>
            <person name="Debuchy R."/>
            <person name="Gladieux P."/>
            <person name="Hiltunen Thoren M."/>
            <person name="Johannesson H."/>
        </authorList>
    </citation>
    <scope>NUCLEOTIDE SEQUENCE</scope>
    <source>
        <strain evidence="1">CBS 990.96</strain>
    </source>
</reference>
<proteinExistence type="predicted"/>
<dbReference type="Proteomes" id="UP001301958">
    <property type="component" value="Unassembled WGS sequence"/>
</dbReference>